<accession>A0A7V5LJW2</accession>
<dbReference type="SUPFAM" id="SSF46548">
    <property type="entry name" value="alpha-helical ferredoxin"/>
    <property type="match status" value="1"/>
</dbReference>
<comment type="caution">
    <text evidence="8">The sequence shown here is derived from an EMBL/GenBank/DDBJ whole genome shotgun (WGS) entry which is preliminary data.</text>
</comment>
<dbReference type="GO" id="GO:0046872">
    <property type="term" value="F:metal ion binding"/>
    <property type="evidence" value="ECO:0007669"/>
    <property type="project" value="UniProtKB-KW"/>
</dbReference>
<evidence type="ECO:0000256" key="6">
    <source>
        <dbReference type="SAM" id="Phobius"/>
    </source>
</evidence>
<dbReference type="InterPro" id="IPR051460">
    <property type="entry name" value="HdrC_iron-sulfur_subunit"/>
</dbReference>
<evidence type="ECO:0000256" key="3">
    <source>
        <dbReference type="ARBA" id="ARBA00023002"/>
    </source>
</evidence>
<evidence type="ECO:0000256" key="1">
    <source>
        <dbReference type="ARBA" id="ARBA00022485"/>
    </source>
</evidence>
<dbReference type="PANTHER" id="PTHR43255:SF1">
    <property type="entry name" value="IRON-SULFUR-BINDING OXIDOREDUCTASE FADF-RELATED"/>
    <property type="match status" value="1"/>
</dbReference>
<proteinExistence type="predicted"/>
<dbReference type="SUPFAM" id="SSF103501">
    <property type="entry name" value="Respiratory nitrate reductase 1 gamma chain"/>
    <property type="match status" value="1"/>
</dbReference>
<dbReference type="GO" id="GO:0005886">
    <property type="term" value="C:plasma membrane"/>
    <property type="evidence" value="ECO:0007669"/>
    <property type="project" value="TreeGrafter"/>
</dbReference>
<evidence type="ECO:0000259" key="7">
    <source>
        <dbReference type="PROSITE" id="PS51379"/>
    </source>
</evidence>
<keyword evidence="6" id="KW-1133">Transmembrane helix</keyword>
<dbReference type="InterPro" id="IPR009051">
    <property type="entry name" value="Helical_ferredxn"/>
</dbReference>
<feature type="non-terminal residue" evidence="8">
    <location>
        <position position="1"/>
    </location>
</feature>
<dbReference type="Gene3D" id="1.20.950.20">
    <property type="entry name" value="Transmembrane di-heme cytochromes, Chain C"/>
    <property type="match status" value="1"/>
</dbReference>
<dbReference type="Pfam" id="PF02754">
    <property type="entry name" value="CCG"/>
    <property type="match status" value="2"/>
</dbReference>
<dbReference type="InterPro" id="IPR017900">
    <property type="entry name" value="4Fe4S_Fe_S_CS"/>
</dbReference>
<dbReference type="EMBL" id="DRTD01000364">
    <property type="protein sequence ID" value="HHE55108.1"/>
    <property type="molecule type" value="Genomic_DNA"/>
</dbReference>
<protein>
    <submittedName>
        <fullName evidence="8">(Fe-S)-binding protein</fullName>
    </submittedName>
</protein>
<dbReference type="Proteomes" id="UP000886111">
    <property type="component" value="Unassembled WGS sequence"/>
</dbReference>
<dbReference type="AlphaFoldDB" id="A0A7V5LJW2"/>
<feature type="transmembrane region" description="Helical" evidence="6">
    <location>
        <begin position="100"/>
        <end position="125"/>
    </location>
</feature>
<dbReference type="Pfam" id="PF13183">
    <property type="entry name" value="Fer4_8"/>
    <property type="match status" value="1"/>
</dbReference>
<keyword evidence="6" id="KW-0472">Membrane</keyword>
<dbReference type="PROSITE" id="PS00198">
    <property type="entry name" value="4FE4S_FER_1"/>
    <property type="match status" value="1"/>
</dbReference>
<dbReference type="GO" id="GO:0016491">
    <property type="term" value="F:oxidoreductase activity"/>
    <property type="evidence" value="ECO:0007669"/>
    <property type="project" value="UniProtKB-KW"/>
</dbReference>
<keyword evidence="6" id="KW-0812">Transmembrane</keyword>
<keyword evidence="1" id="KW-0004">4Fe-4S</keyword>
<gene>
    <name evidence="8" type="ORF">ENL21_04950</name>
</gene>
<evidence type="ECO:0000256" key="5">
    <source>
        <dbReference type="ARBA" id="ARBA00023014"/>
    </source>
</evidence>
<dbReference type="InterPro" id="IPR036197">
    <property type="entry name" value="NarG-like_sf"/>
</dbReference>
<dbReference type="PROSITE" id="PS51379">
    <property type="entry name" value="4FE4S_FER_2"/>
    <property type="match status" value="2"/>
</dbReference>
<reference evidence="8" key="1">
    <citation type="journal article" date="2020" name="mSystems">
        <title>Genome- and Community-Level Interaction Insights into Carbon Utilization and Element Cycling Functions of Hydrothermarchaeota in Hydrothermal Sediment.</title>
        <authorList>
            <person name="Zhou Z."/>
            <person name="Liu Y."/>
            <person name="Xu W."/>
            <person name="Pan J."/>
            <person name="Luo Z.H."/>
            <person name="Li M."/>
        </authorList>
    </citation>
    <scope>NUCLEOTIDE SEQUENCE [LARGE SCALE GENOMIC DNA]</scope>
    <source>
        <strain evidence="8">HyVt-76</strain>
    </source>
</reference>
<feature type="transmembrane region" description="Helical" evidence="6">
    <location>
        <begin position="206"/>
        <end position="226"/>
    </location>
</feature>
<dbReference type="PANTHER" id="PTHR43255">
    <property type="entry name" value="IRON-SULFUR-BINDING OXIDOREDUCTASE FADF-RELATED-RELATED"/>
    <property type="match status" value="1"/>
</dbReference>
<dbReference type="InterPro" id="IPR017896">
    <property type="entry name" value="4Fe4S_Fe-S-bd"/>
</dbReference>
<keyword evidence="5" id="KW-0411">Iron-sulfur</keyword>
<feature type="transmembrane region" description="Helical" evidence="6">
    <location>
        <begin position="61"/>
        <end position="80"/>
    </location>
</feature>
<evidence type="ECO:0000256" key="2">
    <source>
        <dbReference type="ARBA" id="ARBA00022723"/>
    </source>
</evidence>
<feature type="domain" description="4Fe-4S ferredoxin-type" evidence="7">
    <location>
        <begin position="276"/>
        <end position="307"/>
    </location>
</feature>
<keyword evidence="3" id="KW-0560">Oxidoreductase</keyword>
<keyword evidence="4" id="KW-0408">Iron</keyword>
<organism evidence="8">
    <name type="scientific">Caldithrix abyssi</name>
    <dbReference type="NCBI Taxonomy" id="187145"/>
    <lineage>
        <taxon>Bacteria</taxon>
        <taxon>Pseudomonadati</taxon>
        <taxon>Calditrichota</taxon>
        <taxon>Calditrichia</taxon>
        <taxon>Calditrichales</taxon>
        <taxon>Calditrichaceae</taxon>
        <taxon>Caldithrix</taxon>
    </lineage>
</organism>
<dbReference type="GO" id="GO:0051539">
    <property type="term" value="F:4 iron, 4 sulfur cluster binding"/>
    <property type="evidence" value="ECO:0007669"/>
    <property type="project" value="UniProtKB-KW"/>
</dbReference>
<sequence length="652" mass="73759">EQIILVFGLVLSLTLSYKTFSRMVKVVQNGRGSLPVTQLTRRFLLALKVLILQNTVLKSRFLISIFHAFIAWAFVLYFLVNLNDLIKAFVAEFMLFGHNVVGHVYLLFVDIFSVLAIIGMTIFLLRRFVFNSPKLQVRENVKLMPQVNAGIRRDSLIVGLFILMHVGFRWLGESFVLASQGGDPWQPAASLMAMLWKGISSQNLNVLYHLSWWLAIGLILAFIPYFPYSKHAHLFMGPINFFFKKRLDGYSLQEPIDFEDEESEQFGQATLAHLEKGQLIDAYACIMCHRCQEVCPAYNTGKELSPSALEINKRYFLNQNAELIWNDQEQLPPFLDFALSESALWACTTCGACVEVCPVGNEPLYDLLGIRRDRVLMESQFPKQLQNAFVGMERNGNPWNMNEDRLAWIKSDESLKVPTVEENPDFEILYWVGCAGAFDQKGQRIAKAFTKILNAAQVNFAVLGNKESCTGDSARRAGNEYLFTMLAETNVQNLNEAGVKKIVTTCPHCLHTLKNEYPQFGADYPIVHHSQFLLELIQQKKLVIEGEDLGSITYHDSCYLGRWNGIFNAPRDLIAQINMGQQPIEMQRSRDKGFCCGAGGARMFMEETLGTYINVDRAQEIIKSGVDIVASACPYCITMLQDGLKECSSDIQ</sequence>
<dbReference type="InterPro" id="IPR004017">
    <property type="entry name" value="Cys_rich_dom"/>
</dbReference>
<evidence type="ECO:0000256" key="4">
    <source>
        <dbReference type="ARBA" id="ARBA00023004"/>
    </source>
</evidence>
<evidence type="ECO:0000313" key="8">
    <source>
        <dbReference type="EMBL" id="HHE55108.1"/>
    </source>
</evidence>
<keyword evidence="2" id="KW-0479">Metal-binding</keyword>
<name>A0A7V5LJW2_CALAY</name>
<feature type="non-terminal residue" evidence="8">
    <location>
        <position position="652"/>
    </location>
</feature>
<feature type="domain" description="4Fe-4S ferredoxin-type" evidence="7">
    <location>
        <begin position="335"/>
        <end position="367"/>
    </location>
</feature>
<dbReference type="Gene3D" id="1.10.1060.10">
    <property type="entry name" value="Alpha-helical ferredoxin"/>
    <property type="match status" value="1"/>
</dbReference>